<accession>A0A0D6JK19</accession>
<evidence type="ECO:0000313" key="3">
    <source>
        <dbReference type="Proteomes" id="UP000033187"/>
    </source>
</evidence>
<dbReference type="KEGG" id="fil:BN1229_v1_3777"/>
<organism evidence="2 3">
    <name type="scientific">Candidatus Filomicrobium marinum</name>
    <dbReference type="NCBI Taxonomy" id="1608628"/>
    <lineage>
        <taxon>Bacteria</taxon>
        <taxon>Pseudomonadati</taxon>
        <taxon>Pseudomonadota</taxon>
        <taxon>Alphaproteobacteria</taxon>
        <taxon>Hyphomicrobiales</taxon>
        <taxon>Hyphomicrobiaceae</taxon>
        <taxon>Filomicrobium</taxon>
    </lineage>
</organism>
<protein>
    <submittedName>
        <fullName evidence="2">Uncharacterized protein</fullName>
    </submittedName>
</protein>
<dbReference type="KEGG" id="fiy:BN1229_v1_3767"/>
<dbReference type="Proteomes" id="UP000033187">
    <property type="component" value="Chromosome 1"/>
</dbReference>
<dbReference type="EMBL" id="LN829119">
    <property type="protein sequence ID" value="CPR22334.1"/>
    <property type="molecule type" value="Genomic_DNA"/>
</dbReference>
<reference evidence="3" key="1">
    <citation type="submission" date="2015-02" db="EMBL/GenBank/DDBJ databases">
        <authorList>
            <person name="Chooi Y.-H."/>
        </authorList>
    </citation>
    <scope>NUCLEOTIDE SEQUENCE [LARGE SCALE GENOMIC DNA]</scope>
    <source>
        <strain evidence="3">strain Y</strain>
    </source>
</reference>
<evidence type="ECO:0000313" key="2">
    <source>
        <dbReference type="EMBL" id="CPR22334.1"/>
    </source>
</evidence>
<sequence length="75" mass="8650">MRPRAQRWCSLQGQRSGSTVMTTTDEHARTQYPQGKFKRGEDRAREPAIPVAMTALYRMRWEQSLAEAQSAPVQR</sequence>
<feature type="region of interest" description="Disordered" evidence="1">
    <location>
        <begin position="1"/>
        <end position="45"/>
    </location>
</feature>
<proteinExistence type="predicted"/>
<dbReference type="AlphaFoldDB" id="A0A0D6JK19"/>
<gene>
    <name evidence="2" type="ORF">YBN1229_v1_3767</name>
</gene>
<name>A0A0D6JK19_9HYPH</name>
<evidence type="ECO:0000256" key="1">
    <source>
        <dbReference type="SAM" id="MobiDB-lite"/>
    </source>
</evidence>
<feature type="compositionally biased region" description="Polar residues" evidence="1">
    <location>
        <begin position="9"/>
        <end position="23"/>
    </location>
</feature>
<keyword evidence="3" id="KW-1185">Reference proteome</keyword>